<sequence>MIWILRALCCVSGVFRRITERTPFEIWRRCWHQRRQAVGRLSEMSRSYASKGRSPCASLLSPPASYPGSSGSAQDRSLYVRFLHFWQFTGNFVTLLCLRDVDGRRNPELRPPRQPTHECGRKGAMPKGRAEVVEEAVHYGSETFERGPRLAAMLDGFLFRSDKQFGYRFSHGWFPFKQSYRLIGPLVASTTANPLAGPVAVLARCSSEICD</sequence>
<reference evidence="1 2" key="1">
    <citation type="submission" date="2019-06" db="EMBL/GenBank/DDBJ databases">
        <authorList>
            <person name="Le Quere A."/>
            <person name="Colella S."/>
        </authorList>
    </citation>
    <scope>NUCLEOTIDE SEQUENCE [LARGE SCALE GENOMIC DNA]</scope>
    <source>
        <strain evidence="1">EmedicaeMD41</strain>
    </source>
</reference>
<dbReference type="EMBL" id="CABFNB010000037">
    <property type="protein sequence ID" value="VTZ60077.1"/>
    <property type="molecule type" value="Genomic_DNA"/>
</dbReference>
<evidence type="ECO:0000313" key="1">
    <source>
        <dbReference type="EMBL" id="VTZ60077.1"/>
    </source>
</evidence>
<gene>
    <name evidence="1" type="ORF">EMEDMD4_1310071</name>
</gene>
<accession>A0A508WTE7</accession>
<organism evidence="1 2">
    <name type="scientific">Sinorhizobium medicae</name>
    <dbReference type="NCBI Taxonomy" id="110321"/>
    <lineage>
        <taxon>Bacteria</taxon>
        <taxon>Pseudomonadati</taxon>
        <taxon>Pseudomonadota</taxon>
        <taxon>Alphaproteobacteria</taxon>
        <taxon>Hyphomicrobiales</taxon>
        <taxon>Rhizobiaceae</taxon>
        <taxon>Sinorhizobium/Ensifer group</taxon>
        <taxon>Sinorhizobium</taxon>
    </lineage>
</organism>
<protein>
    <submittedName>
        <fullName evidence="1">Uncharacterized protein</fullName>
    </submittedName>
</protein>
<dbReference type="Proteomes" id="UP000507954">
    <property type="component" value="Unassembled WGS sequence"/>
</dbReference>
<dbReference type="AlphaFoldDB" id="A0A508WTE7"/>
<evidence type="ECO:0000313" key="2">
    <source>
        <dbReference type="Proteomes" id="UP000507954"/>
    </source>
</evidence>
<proteinExistence type="predicted"/>
<name>A0A508WTE7_9HYPH</name>